<evidence type="ECO:0000256" key="1">
    <source>
        <dbReference type="SAM" id="MobiDB-lite"/>
    </source>
</evidence>
<evidence type="ECO:0000313" key="2">
    <source>
        <dbReference type="EMBL" id="TNN41466.1"/>
    </source>
</evidence>
<accession>A0A4Z2FJS5</accession>
<dbReference type="EMBL" id="SRLO01001106">
    <property type="protein sequence ID" value="TNN41466.1"/>
    <property type="molecule type" value="Genomic_DNA"/>
</dbReference>
<evidence type="ECO:0000313" key="3">
    <source>
        <dbReference type="Proteomes" id="UP000314294"/>
    </source>
</evidence>
<dbReference type="AlphaFoldDB" id="A0A4Z2FJS5"/>
<comment type="caution">
    <text evidence="2">The sequence shown here is derived from an EMBL/GenBank/DDBJ whole genome shotgun (WGS) entry which is preliminary data.</text>
</comment>
<protein>
    <submittedName>
        <fullName evidence="2">Uncharacterized protein</fullName>
    </submittedName>
</protein>
<organism evidence="2 3">
    <name type="scientific">Liparis tanakae</name>
    <name type="common">Tanaka's snailfish</name>
    <dbReference type="NCBI Taxonomy" id="230148"/>
    <lineage>
        <taxon>Eukaryota</taxon>
        <taxon>Metazoa</taxon>
        <taxon>Chordata</taxon>
        <taxon>Craniata</taxon>
        <taxon>Vertebrata</taxon>
        <taxon>Euteleostomi</taxon>
        <taxon>Actinopterygii</taxon>
        <taxon>Neopterygii</taxon>
        <taxon>Teleostei</taxon>
        <taxon>Neoteleostei</taxon>
        <taxon>Acanthomorphata</taxon>
        <taxon>Eupercaria</taxon>
        <taxon>Perciformes</taxon>
        <taxon>Cottioidei</taxon>
        <taxon>Cottales</taxon>
        <taxon>Liparidae</taxon>
        <taxon>Liparis</taxon>
    </lineage>
</organism>
<sequence length="256" mass="28484">MMGSVRRRIIIENFNERYSQRSACGEASRHANKENVATLKILRVCDGGLELLLQASLLEEAELLGAPLWRTGRGYITRPFVYETHARAAEHGTFDFARHLKITDLKITDLEKIPGGKQHVFSAAEPVDLQPRPRGRSRGHVGGAEATWAEPRPRGRSRLLVDELLQAPPQVAQVADLDVEDFDGAPDLDLRPALLLPAGRQRLLGRLDAMLQVQVLALQLLQTRSGTCTRSQVLSEEAQRRLEAHNTLAHICFLAL</sequence>
<reference evidence="2 3" key="1">
    <citation type="submission" date="2019-03" db="EMBL/GenBank/DDBJ databases">
        <title>First draft genome of Liparis tanakae, snailfish: a comprehensive survey of snailfish specific genes.</title>
        <authorList>
            <person name="Kim W."/>
            <person name="Song I."/>
            <person name="Jeong J.-H."/>
            <person name="Kim D."/>
            <person name="Kim S."/>
            <person name="Ryu S."/>
            <person name="Song J.Y."/>
            <person name="Lee S.K."/>
        </authorList>
    </citation>
    <scope>NUCLEOTIDE SEQUENCE [LARGE SCALE GENOMIC DNA]</scope>
    <source>
        <tissue evidence="2">Muscle</tissue>
    </source>
</reference>
<gene>
    <name evidence="2" type="ORF">EYF80_048372</name>
</gene>
<name>A0A4Z2FJS5_9TELE</name>
<keyword evidence="3" id="KW-1185">Reference proteome</keyword>
<dbReference type="Proteomes" id="UP000314294">
    <property type="component" value="Unassembled WGS sequence"/>
</dbReference>
<feature type="region of interest" description="Disordered" evidence="1">
    <location>
        <begin position="129"/>
        <end position="152"/>
    </location>
</feature>
<proteinExistence type="predicted"/>